<comment type="subcellular location">
    <subcellularLocation>
        <location evidence="1 6">Nucleus</location>
    </subcellularLocation>
</comment>
<keyword evidence="5 6" id="KW-0539">Nucleus</keyword>
<dbReference type="Proteomes" id="UP000029121">
    <property type="component" value="Unassembled WGS sequence"/>
</dbReference>
<evidence type="ECO:0000256" key="7">
    <source>
        <dbReference type="SAM" id="MobiDB-lite"/>
    </source>
</evidence>
<evidence type="ECO:0000256" key="1">
    <source>
        <dbReference type="ARBA" id="ARBA00004123"/>
    </source>
</evidence>
<evidence type="ECO:0000256" key="2">
    <source>
        <dbReference type="ARBA" id="ARBA00022491"/>
    </source>
</evidence>
<evidence type="ECO:0000313" key="10">
    <source>
        <dbReference type="Proteomes" id="UP000029121"/>
    </source>
</evidence>
<feature type="non-terminal residue" evidence="9">
    <location>
        <position position="1"/>
    </location>
</feature>
<reference evidence="10" key="1">
    <citation type="journal article" date="2013" name="Nat. Genet.">
        <title>The Capsella rubella genome and the genomic consequences of rapid mating system evolution.</title>
        <authorList>
            <person name="Slotte T."/>
            <person name="Hazzouri K.M."/>
            <person name="Agren J.A."/>
            <person name="Koenig D."/>
            <person name="Maumus F."/>
            <person name="Guo Y.L."/>
            <person name="Steige K."/>
            <person name="Platts A.E."/>
            <person name="Escobar J.S."/>
            <person name="Newman L.K."/>
            <person name="Wang W."/>
            <person name="Mandakova T."/>
            <person name="Vello E."/>
            <person name="Smith L.M."/>
            <person name="Henz S.R."/>
            <person name="Steffen J."/>
            <person name="Takuno S."/>
            <person name="Brandvain Y."/>
            <person name="Coop G."/>
            <person name="Andolfatto P."/>
            <person name="Hu T.T."/>
            <person name="Blanchette M."/>
            <person name="Clark R.M."/>
            <person name="Quesneville H."/>
            <person name="Nordborg M."/>
            <person name="Gaut B.S."/>
            <person name="Lysak M.A."/>
            <person name="Jenkins J."/>
            <person name="Grimwood J."/>
            <person name="Chapman J."/>
            <person name="Prochnik S."/>
            <person name="Shu S."/>
            <person name="Rokhsar D."/>
            <person name="Schmutz J."/>
            <person name="Weigel D."/>
            <person name="Wright S.I."/>
        </authorList>
    </citation>
    <scope>NUCLEOTIDE SEQUENCE [LARGE SCALE GENOMIC DNA]</scope>
    <source>
        <strain evidence="10">cv. Monte Gargano</strain>
    </source>
</reference>
<evidence type="ECO:0000256" key="6">
    <source>
        <dbReference type="RuleBase" id="RU367028"/>
    </source>
</evidence>
<evidence type="ECO:0000256" key="5">
    <source>
        <dbReference type="ARBA" id="ARBA00023242"/>
    </source>
</evidence>
<feature type="region of interest" description="Disordered" evidence="7">
    <location>
        <begin position="54"/>
        <end position="73"/>
    </location>
</feature>
<dbReference type="GO" id="GO:0045892">
    <property type="term" value="P:negative regulation of DNA-templated transcription"/>
    <property type="evidence" value="ECO:0007669"/>
    <property type="project" value="UniProtKB-UniRule"/>
</dbReference>
<dbReference type="InterPro" id="IPR006458">
    <property type="entry name" value="Ovate_C"/>
</dbReference>
<organism evidence="9 10">
    <name type="scientific">Capsella rubella</name>
    <dbReference type="NCBI Taxonomy" id="81985"/>
    <lineage>
        <taxon>Eukaryota</taxon>
        <taxon>Viridiplantae</taxon>
        <taxon>Streptophyta</taxon>
        <taxon>Embryophyta</taxon>
        <taxon>Tracheophyta</taxon>
        <taxon>Spermatophyta</taxon>
        <taxon>Magnoliopsida</taxon>
        <taxon>eudicotyledons</taxon>
        <taxon>Gunneridae</taxon>
        <taxon>Pentapetalae</taxon>
        <taxon>rosids</taxon>
        <taxon>malvids</taxon>
        <taxon>Brassicales</taxon>
        <taxon>Brassicaceae</taxon>
        <taxon>Camelineae</taxon>
        <taxon>Capsella</taxon>
    </lineage>
</organism>
<dbReference type="EMBL" id="KB870809">
    <property type="protein sequence ID" value="EOA25824.1"/>
    <property type="molecule type" value="Genomic_DNA"/>
</dbReference>
<dbReference type="OrthoDB" id="1928390at2759"/>
<dbReference type="NCBIfam" id="TIGR01568">
    <property type="entry name" value="A_thal_3678"/>
    <property type="match status" value="1"/>
</dbReference>
<evidence type="ECO:0000313" key="9">
    <source>
        <dbReference type="EMBL" id="EOA25824.1"/>
    </source>
</evidence>
<evidence type="ECO:0000259" key="8">
    <source>
        <dbReference type="PROSITE" id="PS51754"/>
    </source>
</evidence>
<dbReference type="PROSITE" id="PS51754">
    <property type="entry name" value="OVATE"/>
    <property type="match status" value="1"/>
</dbReference>
<dbReference type="InterPro" id="IPR038933">
    <property type="entry name" value="Ovate"/>
</dbReference>
<sequence>FSRNRVRVRAMAAKSKKKTILKTVSIVDISCGNCIKPTFASILNLFSKKPKPPSSSTYHRHCHSSTISSATPSSTPLATAAVAVEKDSDDPYLDFRQSMLQMILENQIYTKDELRELLQCFLSINSHNHHGIIVRAFSEIWEDVYSAAASVVQASPLVTRHVSRDYYNNYY</sequence>
<dbReference type="Pfam" id="PF04844">
    <property type="entry name" value="Ovate"/>
    <property type="match status" value="1"/>
</dbReference>
<keyword evidence="10" id="KW-1185">Reference proteome</keyword>
<gene>
    <name evidence="9" type="ORF">CARUB_v10019193mg</name>
</gene>
<comment type="function">
    <text evidence="6">Transcriptional repressor that regulates multiple aspects of plant growth and development.</text>
</comment>
<proteinExistence type="predicted"/>
<accession>R0H8Y5</accession>
<evidence type="ECO:0000256" key="3">
    <source>
        <dbReference type="ARBA" id="ARBA00023015"/>
    </source>
</evidence>
<dbReference type="PANTHER" id="PTHR33057:SF70">
    <property type="entry name" value="TRANSCRIPTION REPRESSOR-RELATED"/>
    <property type="match status" value="1"/>
</dbReference>
<dbReference type="STRING" id="81985.R0H8Y5"/>
<protein>
    <recommendedName>
        <fullName evidence="6">Transcription repressor</fullName>
    </recommendedName>
    <alternativeName>
        <fullName evidence="6">Ovate family protein</fullName>
    </alternativeName>
</protein>
<keyword evidence="4 6" id="KW-0804">Transcription</keyword>
<evidence type="ECO:0000256" key="4">
    <source>
        <dbReference type="ARBA" id="ARBA00023163"/>
    </source>
</evidence>
<dbReference type="eggNOG" id="ENOG502S0X5">
    <property type="taxonomic scope" value="Eukaryota"/>
</dbReference>
<keyword evidence="2 6" id="KW-0678">Repressor</keyword>
<keyword evidence="3 6" id="KW-0805">Transcription regulation</keyword>
<feature type="compositionally biased region" description="Low complexity" evidence="7">
    <location>
        <begin position="64"/>
        <end position="73"/>
    </location>
</feature>
<feature type="domain" description="OVATE" evidence="8">
    <location>
        <begin position="84"/>
        <end position="143"/>
    </location>
</feature>
<dbReference type="GO" id="GO:0005634">
    <property type="term" value="C:nucleus"/>
    <property type="evidence" value="ECO:0007669"/>
    <property type="project" value="UniProtKB-SubCell"/>
</dbReference>
<dbReference type="AlphaFoldDB" id="R0H8Y5"/>
<dbReference type="KEGG" id="crb:17885791"/>
<name>R0H8Y5_9BRAS</name>
<dbReference type="PANTHER" id="PTHR33057">
    <property type="entry name" value="TRANSCRIPTION REPRESSOR OFP7-RELATED"/>
    <property type="match status" value="1"/>
</dbReference>